<organism evidence="1 2">
    <name type="scientific">Leucobacter luti</name>
    <dbReference type="NCBI Taxonomy" id="340320"/>
    <lineage>
        <taxon>Bacteria</taxon>
        <taxon>Bacillati</taxon>
        <taxon>Actinomycetota</taxon>
        <taxon>Actinomycetes</taxon>
        <taxon>Micrococcales</taxon>
        <taxon>Microbacteriaceae</taxon>
        <taxon>Leucobacter</taxon>
    </lineage>
</organism>
<protein>
    <submittedName>
        <fullName evidence="1">Uncharacterized protein</fullName>
    </submittedName>
</protein>
<dbReference type="Proteomes" id="UP000295601">
    <property type="component" value="Unassembled WGS sequence"/>
</dbReference>
<dbReference type="EMBL" id="SNYA01000008">
    <property type="protein sequence ID" value="TDP89727.1"/>
    <property type="molecule type" value="Genomic_DNA"/>
</dbReference>
<reference evidence="1 2" key="1">
    <citation type="submission" date="2019-03" db="EMBL/GenBank/DDBJ databases">
        <title>Genomic analyses of the natural microbiome of Caenorhabditis elegans.</title>
        <authorList>
            <person name="Samuel B."/>
        </authorList>
    </citation>
    <scope>NUCLEOTIDE SEQUENCE [LARGE SCALE GENOMIC DNA]</scope>
    <source>
        <strain evidence="1 2">JUb18</strain>
    </source>
</reference>
<comment type="caution">
    <text evidence="1">The sequence shown here is derived from an EMBL/GenBank/DDBJ whole genome shotgun (WGS) entry which is preliminary data.</text>
</comment>
<sequence>MNAITSSRSRHRFRLILILVLSVILVSTLATVVVFAMKPSAANPRFLTTSEAQLVATSRFQNFNAGTREVELRVDTPDGIITGRGYFDYVTGAGLARFTSSASGSTPTSGGVEPPSTLIWWTFDDMGELRGGVPAPELSDAIPRLDIDAGWVFSPREELVDSPLGALLTVTAGYSLDRPDNPKLIEQSDAIWLGTGADDARNTDINVQLPSADVARSEGSIPRENPTIPRVEIDAEGMVWRIEVGSGAHGTGIVTYGLSSAVTIPVPELSADTKKTGGIQE</sequence>
<proteinExistence type="predicted"/>
<gene>
    <name evidence="1" type="ORF">EDF62_3024</name>
</gene>
<evidence type="ECO:0000313" key="2">
    <source>
        <dbReference type="Proteomes" id="UP000295601"/>
    </source>
</evidence>
<evidence type="ECO:0000313" key="1">
    <source>
        <dbReference type="EMBL" id="TDP89727.1"/>
    </source>
</evidence>
<name>A0A4R6RTR2_9MICO</name>
<dbReference type="AlphaFoldDB" id="A0A4R6RTR2"/>
<keyword evidence="2" id="KW-1185">Reference proteome</keyword>
<accession>A0A4R6RTR2</accession>